<gene>
    <name evidence="1" type="ORF">SAMN04488518_1285</name>
</gene>
<dbReference type="Proteomes" id="UP000199598">
    <property type="component" value="Unassembled WGS sequence"/>
</dbReference>
<keyword evidence="2" id="KW-1185">Reference proteome</keyword>
<reference evidence="1 2" key="1">
    <citation type="submission" date="2016-10" db="EMBL/GenBank/DDBJ databases">
        <authorList>
            <person name="Varghese N."/>
            <person name="Submissions S."/>
        </authorList>
    </citation>
    <scope>NUCLEOTIDE SEQUENCE [LARGE SCALE GENOMIC DNA]</scope>
    <source>
        <strain evidence="1 2">DSM 16392</strain>
    </source>
</reference>
<organism evidence="1 2">
    <name type="scientific">Pseudovibrio ascidiaceicola</name>
    <dbReference type="NCBI Taxonomy" id="285279"/>
    <lineage>
        <taxon>Bacteria</taxon>
        <taxon>Pseudomonadati</taxon>
        <taxon>Pseudomonadota</taxon>
        <taxon>Alphaproteobacteria</taxon>
        <taxon>Hyphomicrobiales</taxon>
        <taxon>Stappiaceae</taxon>
        <taxon>Pseudovibrio</taxon>
    </lineage>
</organism>
<proteinExistence type="predicted"/>
<evidence type="ECO:0000313" key="2">
    <source>
        <dbReference type="Proteomes" id="UP000199598"/>
    </source>
</evidence>
<evidence type="ECO:0000313" key="1">
    <source>
        <dbReference type="EMBL" id="SFL24874.1"/>
    </source>
</evidence>
<comment type="caution">
    <text evidence="1">The sequence shown here is derived from an EMBL/GenBank/DDBJ whole genome shotgun (WGS) entry which is preliminary data.</text>
</comment>
<name>A0A1I4G4B9_9HYPH</name>
<sequence>MAVLAGVINWLFSQHTIAQEQQSQRGLSCWSFVLLLNAASSNDGLISELHEGKLKGGLQYFFKCSTSERTLKGRNARDGYTKRVSCGDIS</sequence>
<dbReference type="EMBL" id="FOSK01000028">
    <property type="protein sequence ID" value="SFL24874.1"/>
    <property type="molecule type" value="Genomic_DNA"/>
</dbReference>
<protein>
    <submittedName>
        <fullName evidence="1">Uncharacterized protein</fullName>
    </submittedName>
</protein>
<accession>A0A1I4G4B9</accession>